<reference evidence="10" key="1">
    <citation type="submission" date="2020-07" db="EMBL/GenBank/DDBJ databases">
        <title>Vallitalea pronyensis genome.</title>
        <authorList>
            <person name="Postec A."/>
        </authorList>
    </citation>
    <scope>NUCLEOTIDE SEQUENCE</scope>
    <source>
        <strain evidence="10">FatNI3</strain>
    </source>
</reference>
<evidence type="ECO:0000256" key="4">
    <source>
        <dbReference type="ARBA" id="ARBA00022692"/>
    </source>
</evidence>
<accession>A0A8J8MKS8</accession>
<dbReference type="Proteomes" id="UP000683246">
    <property type="component" value="Chromosome"/>
</dbReference>
<dbReference type="Pfam" id="PF04239">
    <property type="entry name" value="DUF421"/>
    <property type="match status" value="1"/>
</dbReference>
<keyword evidence="4 7" id="KW-0812">Transmembrane</keyword>
<dbReference type="AlphaFoldDB" id="A0A8J8MKS8"/>
<dbReference type="InterPro" id="IPR048454">
    <property type="entry name" value="YetF_N"/>
</dbReference>
<name>A0A8J8MKS8_9FIRM</name>
<evidence type="ECO:0000256" key="7">
    <source>
        <dbReference type="SAM" id="Phobius"/>
    </source>
</evidence>
<evidence type="ECO:0000313" key="11">
    <source>
        <dbReference type="Proteomes" id="UP000683246"/>
    </source>
</evidence>
<proteinExistence type="inferred from homology"/>
<dbReference type="GO" id="GO:0005886">
    <property type="term" value="C:plasma membrane"/>
    <property type="evidence" value="ECO:0007669"/>
    <property type="project" value="UniProtKB-SubCell"/>
</dbReference>
<feature type="domain" description="YetF C-terminal" evidence="8">
    <location>
        <begin position="83"/>
        <end position="215"/>
    </location>
</feature>
<dbReference type="Pfam" id="PF20730">
    <property type="entry name" value="YetF_N"/>
    <property type="match status" value="1"/>
</dbReference>
<evidence type="ECO:0000313" key="10">
    <source>
        <dbReference type="EMBL" id="QUI23063.1"/>
    </source>
</evidence>
<evidence type="ECO:0000256" key="6">
    <source>
        <dbReference type="ARBA" id="ARBA00023136"/>
    </source>
</evidence>
<keyword evidence="3" id="KW-1003">Cell membrane</keyword>
<feature type="transmembrane region" description="Helical" evidence="7">
    <location>
        <begin position="34"/>
        <end position="51"/>
    </location>
</feature>
<evidence type="ECO:0000256" key="3">
    <source>
        <dbReference type="ARBA" id="ARBA00022475"/>
    </source>
</evidence>
<evidence type="ECO:0000259" key="9">
    <source>
        <dbReference type="Pfam" id="PF20730"/>
    </source>
</evidence>
<keyword evidence="6 7" id="KW-0472">Membrane</keyword>
<dbReference type="InterPro" id="IPR007353">
    <property type="entry name" value="DUF421"/>
</dbReference>
<dbReference type="EMBL" id="CP058649">
    <property type="protein sequence ID" value="QUI23063.1"/>
    <property type="molecule type" value="Genomic_DNA"/>
</dbReference>
<feature type="domain" description="YetF-like N-terminal transmembrane" evidence="9">
    <location>
        <begin position="4"/>
        <end position="79"/>
    </location>
</feature>
<dbReference type="PANTHER" id="PTHR34582">
    <property type="entry name" value="UPF0702 TRANSMEMBRANE PROTEIN YCAP"/>
    <property type="match status" value="1"/>
</dbReference>
<keyword evidence="11" id="KW-1185">Reference proteome</keyword>
<evidence type="ECO:0000259" key="8">
    <source>
        <dbReference type="Pfam" id="PF04239"/>
    </source>
</evidence>
<dbReference type="PANTHER" id="PTHR34582:SF6">
    <property type="entry name" value="UPF0702 TRANSMEMBRANE PROTEIN YCAP"/>
    <property type="match status" value="1"/>
</dbReference>
<dbReference type="InterPro" id="IPR023090">
    <property type="entry name" value="UPF0702_alpha/beta_dom_sf"/>
</dbReference>
<sequence length="233" mass="26290">MNIYLTIAFRIITIMSILLVSIILIYGKRPIGELPVFDFLTILVIGSVTGADIAEPDVPHLHIIYAIIVMFAFQRLITLVYLKSDLFRKRVTFPPMVVVKDGKMIYANLKKAKISIDEILMLLREKDIFDINDVKYGILEPSGVISVLRKNFAEPVTKKDMAAPSQATAYKHSIIIDGKLQYENIAFLGSSKEEIIRLINGQGYPNVSDIFYASMDKNKTLSISPYDINQDDI</sequence>
<keyword evidence="5 7" id="KW-1133">Transmembrane helix</keyword>
<dbReference type="KEGG" id="vpy:HZI73_12535"/>
<dbReference type="Gene3D" id="3.30.240.20">
    <property type="entry name" value="bsu07140 like domains"/>
    <property type="match status" value="2"/>
</dbReference>
<feature type="transmembrane region" description="Helical" evidence="7">
    <location>
        <begin position="6"/>
        <end position="27"/>
    </location>
</feature>
<dbReference type="RefSeq" id="WP_212698564.1">
    <property type="nucleotide sequence ID" value="NZ_CP058649.1"/>
</dbReference>
<organism evidence="10 11">
    <name type="scientific">Vallitalea pronyensis</name>
    <dbReference type="NCBI Taxonomy" id="1348613"/>
    <lineage>
        <taxon>Bacteria</taxon>
        <taxon>Bacillati</taxon>
        <taxon>Bacillota</taxon>
        <taxon>Clostridia</taxon>
        <taxon>Lachnospirales</taxon>
        <taxon>Vallitaleaceae</taxon>
        <taxon>Vallitalea</taxon>
    </lineage>
</organism>
<feature type="transmembrane region" description="Helical" evidence="7">
    <location>
        <begin position="63"/>
        <end position="82"/>
    </location>
</feature>
<evidence type="ECO:0000256" key="2">
    <source>
        <dbReference type="ARBA" id="ARBA00006448"/>
    </source>
</evidence>
<evidence type="ECO:0000256" key="1">
    <source>
        <dbReference type="ARBA" id="ARBA00004651"/>
    </source>
</evidence>
<protein>
    <submittedName>
        <fullName evidence="10">DUF421 domain-containing protein</fullName>
    </submittedName>
</protein>
<gene>
    <name evidence="10" type="ORF">HZI73_12535</name>
</gene>
<evidence type="ECO:0000256" key="5">
    <source>
        <dbReference type="ARBA" id="ARBA00022989"/>
    </source>
</evidence>
<comment type="similarity">
    <text evidence="2">Belongs to the UPF0702 family.</text>
</comment>
<comment type="subcellular location">
    <subcellularLocation>
        <location evidence="1">Cell membrane</location>
        <topology evidence="1">Multi-pass membrane protein</topology>
    </subcellularLocation>
</comment>